<dbReference type="EMBL" id="UINC01027828">
    <property type="protein sequence ID" value="SVB07744.1"/>
    <property type="molecule type" value="Genomic_DNA"/>
</dbReference>
<reference evidence="1" key="1">
    <citation type="submission" date="2018-05" db="EMBL/GenBank/DDBJ databases">
        <authorList>
            <person name="Lanie J.A."/>
            <person name="Ng W.-L."/>
            <person name="Kazmierczak K.M."/>
            <person name="Andrzejewski T.M."/>
            <person name="Davidsen T.M."/>
            <person name="Wayne K.J."/>
            <person name="Tettelin H."/>
            <person name="Glass J.I."/>
            <person name="Rusch D."/>
            <person name="Podicherti R."/>
            <person name="Tsui H.-C.T."/>
            <person name="Winkler M.E."/>
        </authorList>
    </citation>
    <scope>NUCLEOTIDE SEQUENCE</scope>
</reference>
<organism evidence="1">
    <name type="scientific">marine metagenome</name>
    <dbReference type="NCBI Taxonomy" id="408172"/>
    <lineage>
        <taxon>unclassified sequences</taxon>
        <taxon>metagenomes</taxon>
        <taxon>ecological metagenomes</taxon>
    </lineage>
</organism>
<protein>
    <submittedName>
        <fullName evidence="1">Uncharacterized protein</fullName>
    </submittedName>
</protein>
<proteinExistence type="predicted"/>
<dbReference type="AlphaFoldDB" id="A0A382B2B6"/>
<accession>A0A382B2B6</accession>
<feature type="non-terminal residue" evidence="1">
    <location>
        <position position="1"/>
    </location>
</feature>
<evidence type="ECO:0000313" key="1">
    <source>
        <dbReference type="EMBL" id="SVB07744.1"/>
    </source>
</evidence>
<sequence>VKNLRSPLFGNKKTMKPDLRTVRIRSLPSYQATVSTQQQCNQTEFILCLGKEILRGVLEENIACG</sequence>
<gene>
    <name evidence="1" type="ORF">METZ01_LOCUS160598</name>
</gene>
<name>A0A382B2B6_9ZZZZ</name>